<dbReference type="OrthoDB" id="8585266at2"/>
<dbReference type="InterPro" id="IPR016032">
    <property type="entry name" value="Sig_transdc_resp-reg_C-effctor"/>
</dbReference>
<dbReference type="SUPFAM" id="SSF46894">
    <property type="entry name" value="C-terminal effector domain of the bipartite response regulators"/>
    <property type="match status" value="1"/>
</dbReference>
<dbReference type="Pfam" id="PF00196">
    <property type="entry name" value="GerE"/>
    <property type="match status" value="1"/>
</dbReference>
<dbReference type="PROSITE" id="PS50043">
    <property type="entry name" value="HTH_LUXR_2"/>
    <property type="match status" value="1"/>
</dbReference>
<dbReference type="PANTHER" id="PTHR43214">
    <property type="entry name" value="TWO-COMPONENT RESPONSE REGULATOR"/>
    <property type="match status" value="1"/>
</dbReference>
<protein>
    <submittedName>
        <fullName evidence="6">Two component transcriptional regulator, LuxR family</fullName>
    </submittedName>
</protein>
<dbReference type="EMBL" id="FNYE01000002">
    <property type="protein sequence ID" value="SEI56861.1"/>
    <property type="molecule type" value="Genomic_DNA"/>
</dbReference>
<dbReference type="Gene3D" id="3.40.50.2300">
    <property type="match status" value="1"/>
</dbReference>
<dbReference type="InterPro" id="IPR001789">
    <property type="entry name" value="Sig_transdc_resp-reg_receiver"/>
</dbReference>
<keyword evidence="2" id="KW-0238">DNA-binding</keyword>
<dbReference type="InterPro" id="IPR011006">
    <property type="entry name" value="CheY-like_superfamily"/>
</dbReference>
<dbReference type="SUPFAM" id="SSF52172">
    <property type="entry name" value="CheY-like"/>
    <property type="match status" value="1"/>
</dbReference>
<dbReference type="InterPro" id="IPR039420">
    <property type="entry name" value="WalR-like"/>
</dbReference>
<keyword evidence="1 3" id="KW-0597">Phosphoprotein</keyword>
<keyword evidence="7" id="KW-1185">Reference proteome</keyword>
<dbReference type="AlphaFoldDB" id="A0A1H6RM74"/>
<proteinExistence type="predicted"/>
<dbReference type="CDD" id="cd17535">
    <property type="entry name" value="REC_NarL-like"/>
    <property type="match status" value="1"/>
</dbReference>
<dbReference type="GO" id="GO:0006355">
    <property type="term" value="P:regulation of DNA-templated transcription"/>
    <property type="evidence" value="ECO:0007669"/>
    <property type="project" value="InterPro"/>
</dbReference>
<feature type="modified residue" description="4-aspartylphosphate" evidence="3">
    <location>
        <position position="50"/>
    </location>
</feature>
<feature type="domain" description="HTH luxR-type" evidence="4">
    <location>
        <begin position="143"/>
        <end position="208"/>
    </location>
</feature>
<dbReference type="Pfam" id="PF00072">
    <property type="entry name" value="Response_reg"/>
    <property type="match status" value="1"/>
</dbReference>
<dbReference type="CDD" id="cd06170">
    <property type="entry name" value="LuxR_C_like"/>
    <property type="match status" value="1"/>
</dbReference>
<evidence type="ECO:0000256" key="1">
    <source>
        <dbReference type="ARBA" id="ARBA00022553"/>
    </source>
</evidence>
<accession>A0A1H6RM74</accession>
<dbReference type="InterPro" id="IPR000792">
    <property type="entry name" value="Tscrpt_reg_LuxR_C"/>
</dbReference>
<evidence type="ECO:0000259" key="4">
    <source>
        <dbReference type="PROSITE" id="PS50043"/>
    </source>
</evidence>
<dbReference type="PRINTS" id="PR00038">
    <property type="entry name" value="HTHLUXR"/>
</dbReference>
<evidence type="ECO:0000256" key="3">
    <source>
        <dbReference type="PROSITE-ProRule" id="PRU00169"/>
    </source>
</evidence>
<reference evidence="7" key="1">
    <citation type="submission" date="2016-10" db="EMBL/GenBank/DDBJ databases">
        <authorList>
            <person name="Varghese N."/>
            <person name="Submissions S."/>
        </authorList>
    </citation>
    <scope>NUCLEOTIDE SEQUENCE [LARGE SCALE GENOMIC DNA]</scope>
    <source>
        <strain evidence="7">LMG 26031</strain>
    </source>
</reference>
<dbReference type="Gene3D" id="1.10.10.10">
    <property type="entry name" value="Winged helix-like DNA-binding domain superfamily/Winged helix DNA-binding domain"/>
    <property type="match status" value="1"/>
</dbReference>
<dbReference type="GO" id="GO:0000160">
    <property type="term" value="P:phosphorelay signal transduction system"/>
    <property type="evidence" value="ECO:0007669"/>
    <property type="project" value="InterPro"/>
</dbReference>
<sequence>MLADDHPFVLLGIRATLMAQGGFTVVGEATSPSSLVQLMEKTPCDVLVTDLTMPDSSGDSDDGLRLIRRIRTRWPEVRIVVLTSLTNAAILRSIMSDGVIGMLNKSESMDELASAIRSAGMSRSYVSRSILQTLADASGEPLGMSPMRHLSPRQAEVIRMFVRGKSISEIARELGRDVRTVSRQKRDAMAKLGVSNDPGLFAFVRAYGLVQRHIADC</sequence>
<gene>
    <name evidence="6" type="ORF">SAMN05192539_1002361</name>
</gene>
<dbReference type="RefSeq" id="WP_090863476.1">
    <property type="nucleotide sequence ID" value="NZ_FNYE01000002.1"/>
</dbReference>
<organism evidence="6 7">
    <name type="scientific">Paraburkholderia diazotrophica</name>
    <dbReference type="NCBI Taxonomy" id="667676"/>
    <lineage>
        <taxon>Bacteria</taxon>
        <taxon>Pseudomonadati</taxon>
        <taxon>Pseudomonadota</taxon>
        <taxon>Betaproteobacteria</taxon>
        <taxon>Burkholderiales</taxon>
        <taxon>Burkholderiaceae</taxon>
        <taxon>Paraburkholderia</taxon>
    </lineage>
</organism>
<dbReference type="PROSITE" id="PS50110">
    <property type="entry name" value="RESPONSE_REGULATORY"/>
    <property type="match status" value="1"/>
</dbReference>
<dbReference type="PANTHER" id="PTHR43214:SF17">
    <property type="entry name" value="TRANSCRIPTIONAL REGULATORY PROTEIN RCSB"/>
    <property type="match status" value="1"/>
</dbReference>
<evidence type="ECO:0000259" key="5">
    <source>
        <dbReference type="PROSITE" id="PS50110"/>
    </source>
</evidence>
<dbReference type="STRING" id="667676.SAMN05192539_1002361"/>
<dbReference type="InterPro" id="IPR036388">
    <property type="entry name" value="WH-like_DNA-bd_sf"/>
</dbReference>
<evidence type="ECO:0000313" key="7">
    <source>
        <dbReference type="Proteomes" id="UP000198866"/>
    </source>
</evidence>
<evidence type="ECO:0000256" key="2">
    <source>
        <dbReference type="ARBA" id="ARBA00023125"/>
    </source>
</evidence>
<name>A0A1H6RM74_9BURK</name>
<evidence type="ECO:0000313" key="6">
    <source>
        <dbReference type="EMBL" id="SEI56861.1"/>
    </source>
</evidence>
<dbReference type="SMART" id="SM00448">
    <property type="entry name" value="REC"/>
    <property type="match status" value="1"/>
</dbReference>
<dbReference type="InterPro" id="IPR058245">
    <property type="entry name" value="NreC/VraR/RcsB-like_REC"/>
</dbReference>
<feature type="domain" description="Response regulatory" evidence="5">
    <location>
        <begin position="1"/>
        <end position="120"/>
    </location>
</feature>
<dbReference type="GO" id="GO:0003677">
    <property type="term" value="F:DNA binding"/>
    <property type="evidence" value="ECO:0007669"/>
    <property type="project" value="UniProtKB-KW"/>
</dbReference>
<dbReference type="Proteomes" id="UP000198866">
    <property type="component" value="Unassembled WGS sequence"/>
</dbReference>
<dbReference type="SMART" id="SM00421">
    <property type="entry name" value="HTH_LUXR"/>
    <property type="match status" value="1"/>
</dbReference>